<comment type="similarity">
    <text evidence="3">Belongs to the pyruvate kinase family.</text>
</comment>
<evidence type="ECO:0000256" key="6">
    <source>
        <dbReference type="ARBA" id="ARBA00022723"/>
    </source>
</evidence>
<evidence type="ECO:0000256" key="1">
    <source>
        <dbReference type="ARBA" id="ARBA00001958"/>
    </source>
</evidence>
<gene>
    <name evidence="15" type="ORF">niasHT_037127</name>
</gene>
<comment type="caution">
    <text evidence="15">The sequence shown here is derived from an EMBL/GenBank/DDBJ whole genome shotgun (WGS) entry which is preliminary data.</text>
</comment>
<dbReference type="InterPro" id="IPR036918">
    <property type="entry name" value="Pyrv_Knase_C_sf"/>
</dbReference>
<evidence type="ECO:0000313" key="15">
    <source>
        <dbReference type="EMBL" id="KAL3079565.1"/>
    </source>
</evidence>
<evidence type="ECO:0000256" key="13">
    <source>
        <dbReference type="SAM" id="MobiDB-lite"/>
    </source>
</evidence>
<keyword evidence="12" id="KW-0670">Pyruvate</keyword>
<sequence length="310" mass="34044">MWRKVKKYPDLGITKSTTSSVAGELNQMITDEDFNSLAEEIRRQQQEHDQQQQLQLISESSPVGGGGHAGGGGSSPEFEQMSTEKALIIQTLREIERIVCFAETFQHRLVPISAKFGSEESVAKLRRDFDAAIHKGVLSESDQMLAAIQQPKLIGERTESSIAGKPLIYATQMLGSMRKIGQHTKDDFDVAKKLIATCSIIGKSVICATQMLGSMGKTGQHTEDDFDVAKNAVLDGADCVILSEDLANSAYTVDALITMHDICLKAETAFFHPRYFEELLQNEYTPVSIAFAAPSLALQCRASVLTTRIR</sequence>
<dbReference type="GO" id="GO:0005524">
    <property type="term" value="F:ATP binding"/>
    <property type="evidence" value="ECO:0007669"/>
    <property type="project" value="UniProtKB-KW"/>
</dbReference>
<dbReference type="EC" id="2.7.1.40" evidence="4"/>
<accession>A0ABD2IP07</accession>
<dbReference type="InterPro" id="IPR015813">
    <property type="entry name" value="Pyrv/PenolPyrv_kinase-like_dom"/>
</dbReference>
<dbReference type="EMBL" id="JBICBT010001180">
    <property type="protein sequence ID" value="KAL3079565.1"/>
    <property type="molecule type" value="Genomic_DNA"/>
</dbReference>
<feature type="compositionally biased region" description="Gly residues" evidence="13">
    <location>
        <begin position="63"/>
        <end position="74"/>
    </location>
</feature>
<keyword evidence="16" id="KW-1185">Reference proteome</keyword>
<keyword evidence="9" id="KW-0067">ATP-binding</keyword>
<dbReference type="Pfam" id="PF00224">
    <property type="entry name" value="PK"/>
    <property type="match status" value="1"/>
</dbReference>
<evidence type="ECO:0000259" key="14">
    <source>
        <dbReference type="Pfam" id="PF00224"/>
    </source>
</evidence>
<name>A0ABD2IP07_9BILA</name>
<dbReference type="InterPro" id="IPR040442">
    <property type="entry name" value="Pyrv_kinase-like_dom_sf"/>
</dbReference>
<dbReference type="Proteomes" id="UP001620626">
    <property type="component" value="Unassembled WGS sequence"/>
</dbReference>
<organism evidence="15 16">
    <name type="scientific">Heterodera trifolii</name>
    <dbReference type="NCBI Taxonomy" id="157864"/>
    <lineage>
        <taxon>Eukaryota</taxon>
        <taxon>Metazoa</taxon>
        <taxon>Ecdysozoa</taxon>
        <taxon>Nematoda</taxon>
        <taxon>Chromadorea</taxon>
        <taxon>Rhabditida</taxon>
        <taxon>Tylenchina</taxon>
        <taxon>Tylenchomorpha</taxon>
        <taxon>Tylenchoidea</taxon>
        <taxon>Heteroderidae</taxon>
        <taxon>Heteroderinae</taxon>
        <taxon>Heterodera</taxon>
    </lineage>
</organism>
<dbReference type="InterPro" id="IPR001697">
    <property type="entry name" value="Pyr_Knase"/>
</dbReference>
<keyword evidence="8" id="KW-0418">Kinase</keyword>
<evidence type="ECO:0000313" key="16">
    <source>
        <dbReference type="Proteomes" id="UP001620626"/>
    </source>
</evidence>
<evidence type="ECO:0000256" key="10">
    <source>
        <dbReference type="ARBA" id="ARBA00022842"/>
    </source>
</evidence>
<dbReference type="Gene3D" id="3.40.1380.20">
    <property type="entry name" value="Pyruvate kinase, C-terminal domain"/>
    <property type="match status" value="1"/>
</dbReference>
<dbReference type="InterPro" id="IPR015793">
    <property type="entry name" value="Pyrv_Knase_brl"/>
</dbReference>
<feature type="region of interest" description="Disordered" evidence="13">
    <location>
        <begin position="59"/>
        <end position="79"/>
    </location>
</feature>
<keyword evidence="7" id="KW-0547">Nucleotide-binding</keyword>
<protein>
    <recommendedName>
        <fullName evidence="4">pyruvate kinase</fullName>
        <ecNumber evidence="4">2.7.1.40</ecNumber>
    </recommendedName>
</protein>
<dbReference type="SUPFAM" id="SSF51621">
    <property type="entry name" value="Phosphoenolpyruvate/pyruvate domain"/>
    <property type="match status" value="1"/>
</dbReference>
<keyword evidence="11" id="KW-0324">Glycolysis</keyword>
<dbReference type="GO" id="GO:0016301">
    <property type="term" value="F:kinase activity"/>
    <property type="evidence" value="ECO:0007669"/>
    <property type="project" value="UniProtKB-KW"/>
</dbReference>
<dbReference type="PANTHER" id="PTHR11817">
    <property type="entry name" value="PYRUVATE KINASE"/>
    <property type="match status" value="1"/>
</dbReference>
<evidence type="ECO:0000256" key="2">
    <source>
        <dbReference type="ARBA" id="ARBA00004997"/>
    </source>
</evidence>
<keyword evidence="10" id="KW-0460">Magnesium</keyword>
<evidence type="ECO:0000256" key="8">
    <source>
        <dbReference type="ARBA" id="ARBA00022777"/>
    </source>
</evidence>
<keyword evidence="5" id="KW-0808">Transferase</keyword>
<evidence type="ECO:0000256" key="5">
    <source>
        <dbReference type="ARBA" id="ARBA00022679"/>
    </source>
</evidence>
<evidence type="ECO:0000256" key="4">
    <source>
        <dbReference type="ARBA" id="ARBA00012142"/>
    </source>
</evidence>
<comment type="pathway">
    <text evidence="2">Carbohydrate degradation; glycolysis; pyruvate from D-glyceraldehyde 3-phosphate: step 5/5.</text>
</comment>
<comment type="cofactor">
    <cofactor evidence="1">
        <name>K(+)</name>
        <dbReference type="ChEBI" id="CHEBI:29103"/>
    </cofactor>
</comment>
<evidence type="ECO:0000256" key="7">
    <source>
        <dbReference type="ARBA" id="ARBA00022741"/>
    </source>
</evidence>
<feature type="domain" description="Pyruvate kinase barrel" evidence="14">
    <location>
        <begin position="189"/>
        <end position="255"/>
    </location>
</feature>
<dbReference type="GO" id="GO:0004743">
    <property type="term" value="F:pyruvate kinase activity"/>
    <property type="evidence" value="ECO:0007669"/>
    <property type="project" value="UniProtKB-EC"/>
</dbReference>
<evidence type="ECO:0000256" key="3">
    <source>
        <dbReference type="ARBA" id="ARBA00008663"/>
    </source>
</evidence>
<dbReference type="Gene3D" id="3.20.20.60">
    <property type="entry name" value="Phosphoenolpyruvate-binding domains"/>
    <property type="match status" value="1"/>
</dbReference>
<dbReference type="AlphaFoldDB" id="A0ABD2IP07"/>
<dbReference type="GO" id="GO:0046872">
    <property type="term" value="F:metal ion binding"/>
    <property type="evidence" value="ECO:0007669"/>
    <property type="project" value="UniProtKB-KW"/>
</dbReference>
<keyword evidence="6" id="KW-0479">Metal-binding</keyword>
<evidence type="ECO:0000256" key="12">
    <source>
        <dbReference type="ARBA" id="ARBA00023317"/>
    </source>
</evidence>
<evidence type="ECO:0000256" key="9">
    <source>
        <dbReference type="ARBA" id="ARBA00022840"/>
    </source>
</evidence>
<reference evidence="15 16" key="1">
    <citation type="submission" date="2024-10" db="EMBL/GenBank/DDBJ databases">
        <authorList>
            <person name="Kim D."/>
        </authorList>
    </citation>
    <scope>NUCLEOTIDE SEQUENCE [LARGE SCALE GENOMIC DNA]</scope>
    <source>
        <strain evidence="15">BH-2024</strain>
    </source>
</reference>
<proteinExistence type="inferred from homology"/>
<evidence type="ECO:0000256" key="11">
    <source>
        <dbReference type="ARBA" id="ARBA00023152"/>
    </source>
</evidence>